<dbReference type="AlphaFoldDB" id="A0A1B0AQE4"/>
<evidence type="ECO:0000313" key="2">
    <source>
        <dbReference type="Proteomes" id="UP000092460"/>
    </source>
</evidence>
<dbReference type="EnsemblMetazoa" id="GPPI004796-RA">
    <property type="protein sequence ID" value="GPPI004796-PA"/>
    <property type="gene ID" value="GPPI004796"/>
</dbReference>
<keyword evidence="2" id="KW-1185">Reference proteome</keyword>
<reference evidence="2" key="1">
    <citation type="submission" date="2015-01" db="EMBL/GenBank/DDBJ databases">
        <authorList>
            <person name="Aksoy S."/>
            <person name="Warren W."/>
            <person name="Wilson R.K."/>
        </authorList>
    </citation>
    <scope>NUCLEOTIDE SEQUENCE [LARGE SCALE GENOMIC DNA]</scope>
    <source>
        <strain evidence="2">IAEA</strain>
    </source>
</reference>
<dbReference type="EMBL" id="JXJN01001817">
    <property type="status" value="NOT_ANNOTATED_CDS"/>
    <property type="molecule type" value="Genomic_DNA"/>
</dbReference>
<evidence type="ECO:0000313" key="1">
    <source>
        <dbReference type="EnsemblMetazoa" id="GPPI004796-PA"/>
    </source>
</evidence>
<proteinExistence type="predicted"/>
<sequence>MVPAESTPHGNRYVFKVLSVVEVCWRVKSPPPPPLVIPPPLPEALADDCGTTTAVEPVAVCEALVLRLAAVFVSIYYGVEFAYEQWQLVFNCLLQRFKIKSSFS</sequence>
<organism evidence="1 2">
    <name type="scientific">Glossina palpalis gambiensis</name>
    <dbReference type="NCBI Taxonomy" id="67801"/>
    <lineage>
        <taxon>Eukaryota</taxon>
        <taxon>Metazoa</taxon>
        <taxon>Ecdysozoa</taxon>
        <taxon>Arthropoda</taxon>
        <taxon>Hexapoda</taxon>
        <taxon>Insecta</taxon>
        <taxon>Pterygota</taxon>
        <taxon>Neoptera</taxon>
        <taxon>Endopterygota</taxon>
        <taxon>Diptera</taxon>
        <taxon>Brachycera</taxon>
        <taxon>Muscomorpha</taxon>
        <taxon>Hippoboscoidea</taxon>
        <taxon>Glossinidae</taxon>
        <taxon>Glossina</taxon>
    </lineage>
</organism>
<dbReference type="VEuPathDB" id="VectorBase:GPPI004796"/>
<reference evidence="1" key="2">
    <citation type="submission" date="2020-05" db="UniProtKB">
        <authorList>
            <consortium name="EnsemblMetazoa"/>
        </authorList>
    </citation>
    <scope>IDENTIFICATION</scope>
    <source>
        <strain evidence="1">IAEA</strain>
    </source>
</reference>
<protein>
    <submittedName>
        <fullName evidence="1">Uncharacterized protein</fullName>
    </submittedName>
</protein>
<name>A0A1B0AQE4_9MUSC</name>
<dbReference type="Proteomes" id="UP000092460">
    <property type="component" value="Unassembled WGS sequence"/>
</dbReference>
<accession>A0A1B0AQE4</accession>